<organism evidence="2 3">
    <name type="scientific">Fontibacter flavus</name>
    <dbReference type="NCBI Taxonomy" id="654838"/>
    <lineage>
        <taxon>Bacteria</taxon>
        <taxon>Pseudomonadati</taxon>
        <taxon>Bacteroidota</taxon>
        <taxon>Cytophagia</taxon>
        <taxon>Cytophagales</taxon>
        <taxon>Cyclobacteriaceae</taxon>
        <taxon>Fontibacter</taxon>
    </lineage>
</organism>
<evidence type="ECO:0000256" key="1">
    <source>
        <dbReference type="SAM" id="MobiDB-lite"/>
    </source>
</evidence>
<comment type="caution">
    <text evidence="2">The sequence shown here is derived from an EMBL/GenBank/DDBJ whole genome shotgun (WGS) entry which is preliminary data.</text>
</comment>
<dbReference type="Proteomes" id="UP001589797">
    <property type="component" value="Unassembled WGS sequence"/>
</dbReference>
<accession>A0ABV6FY52</accession>
<dbReference type="RefSeq" id="WP_382389406.1">
    <property type="nucleotide sequence ID" value="NZ_JBHLWI010000090.1"/>
</dbReference>
<protein>
    <recommendedName>
        <fullName evidence="4">DUF2846 domain-containing protein</fullName>
    </recommendedName>
</protein>
<gene>
    <name evidence="2" type="ORF">ACFFIP_19150</name>
</gene>
<sequence length="189" mass="21381">MHSKTFKVKLIIFVLIFSTLLVFHGYSQGLTPPSEGKSLVYFVRYNPTGALINFKFFDGENYLGKFNGTKYFVYECDPGKHVFWAASENRSFVEADLENGKIYVIEVRPMPGAIKAGVKLIPIAPDNAKGMKNINKLIAKKDPFDLDSKDFSDEAEDLGFFISNGMKKYQTDKEKDKSIPQLPSNYSHN</sequence>
<evidence type="ECO:0000313" key="3">
    <source>
        <dbReference type="Proteomes" id="UP001589797"/>
    </source>
</evidence>
<name>A0ABV6FY52_9BACT</name>
<dbReference type="EMBL" id="JBHLWI010000090">
    <property type="protein sequence ID" value="MFC0264814.1"/>
    <property type="molecule type" value="Genomic_DNA"/>
</dbReference>
<keyword evidence="3" id="KW-1185">Reference proteome</keyword>
<feature type="compositionally biased region" description="Basic and acidic residues" evidence="1">
    <location>
        <begin position="169"/>
        <end position="178"/>
    </location>
</feature>
<proteinExistence type="predicted"/>
<evidence type="ECO:0000313" key="2">
    <source>
        <dbReference type="EMBL" id="MFC0264814.1"/>
    </source>
</evidence>
<evidence type="ECO:0008006" key="4">
    <source>
        <dbReference type="Google" id="ProtNLM"/>
    </source>
</evidence>
<feature type="region of interest" description="Disordered" evidence="1">
    <location>
        <begin position="169"/>
        <end position="189"/>
    </location>
</feature>
<reference evidence="2 3" key="1">
    <citation type="submission" date="2024-09" db="EMBL/GenBank/DDBJ databases">
        <authorList>
            <person name="Sun Q."/>
            <person name="Mori K."/>
        </authorList>
    </citation>
    <scope>NUCLEOTIDE SEQUENCE [LARGE SCALE GENOMIC DNA]</scope>
    <source>
        <strain evidence="2 3">CCM 7650</strain>
    </source>
</reference>